<accession>A0A5E4MW25</accession>
<dbReference type="SUPFAM" id="SSF46689">
    <property type="entry name" value="Homeodomain-like"/>
    <property type="match status" value="2"/>
</dbReference>
<evidence type="ECO:0000256" key="5">
    <source>
        <dbReference type="ARBA" id="ARBA00023159"/>
    </source>
</evidence>
<feature type="domain" description="J" evidence="9">
    <location>
        <begin position="75"/>
        <end position="147"/>
    </location>
</feature>
<evidence type="ECO:0000256" key="1">
    <source>
        <dbReference type="ARBA" id="ARBA00004123"/>
    </source>
</evidence>
<evidence type="ECO:0000256" key="4">
    <source>
        <dbReference type="ARBA" id="ARBA00022737"/>
    </source>
</evidence>
<dbReference type="PROSITE" id="PS00636">
    <property type="entry name" value="DNAJ_1"/>
    <property type="match status" value="1"/>
</dbReference>
<dbReference type="CDD" id="cd00167">
    <property type="entry name" value="SANT"/>
    <property type="match status" value="1"/>
</dbReference>
<evidence type="ECO:0000256" key="6">
    <source>
        <dbReference type="ARBA" id="ARBA00023186"/>
    </source>
</evidence>
<keyword evidence="5" id="KW-0010">Activator</keyword>
<gene>
    <name evidence="12" type="ORF">CINCED_3A010878</name>
</gene>
<evidence type="ECO:0000259" key="9">
    <source>
        <dbReference type="PROSITE" id="PS50076"/>
    </source>
</evidence>
<dbReference type="AlphaFoldDB" id="A0A5E4MW25"/>
<dbReference type="InterPro" id="IPR018253">
    <property type="entry name" value="DnaJ_domain_CS"/>
</dbReference>
<dbReference type="InterPro" id="IPR009057">
    <property type="entry name" value="Homeodomain-like_sf"/>
</dbReference>
<dbReference type="SUPFAM" id="SSF46565">
    <property type="entry name" value="Chaperone J-domain"/>
    <property type="match status" value="1"/>
</dbReference>
<dbReference type="GO" id="GO:0005634">
    <property type="term" value="C:nucleus"/>
    <property type="evidence" value="ECO:0007669"/>
    <property type="project" value="UniProtKB-SubCell"/>
</dbReference>
<evidence type="ECO:0000256" key="7">
    <source>
        <dbReference type="ARBA" id="ARBA00023242"/>
    </source>
</evidence>
<dbReference type="Pfam" id="PF23082">
    <property type="entry name" value="Myb_DNA-binding_2"/>
    <property type="match status" value="1"/>
</dbReference>
<dbReference type="Pfam" id="PF00249">
    <property type="entry name" value="Myb_DNA-binding"/>
    <property type="match status" value="1"/>
</dbReference>
<evidence type="ECO:0000256" key="2">
    <source>
        <dbReference type="ARBA" id="ARBA00004496"/>
    </source>
</evidence>
<reference evidence="12 13" key="1">
    <citation type="submission" date="2019-08" db="EMBL/GenBank/DDBJ databases">
        <authorList>
            <person name="Alioto T."/>
            <person name="Alioto T."/>
            <person name="Gomez Garrido J."/>
        </authorList>
    </citation>
    <scope>NUCLEOTIDE SEQUENCE [LARGE SCALE GENOMIC DNA]</scope>
</reference>
<keyword evidence="12" id="KW-0371">Homeobox</keyword>
<evidence type="ECO:0000259" key="10">
    <source>
        <dbReference type="PROSITE" id="PS50090"/>
    </source>
</evidence>
<dbReference type="InterPro" id="IPR001623">
    <property type="entry name" value="DnaJ_domain"/>
</dbReference>
<keyword evidence="7" id="KW-0539">Nucleus</keyword>
<dbReference type="GO" id="GO:0043022">
    <property type="term" value="F:ribosome binding"/>
    <property type="evidence" value="ECO:0007669"/>
    <property type="project" value="InterPro"/>
</dbReference>
<dbReference type="PROSITE" id="PS51293">
    <property type="entry name" value="SANT"/>
    <property type="match status" value="1"/>
</dbReference>
<dbReference type="PROSITE" id="PS50076">
    <property type="entry name" value="DNAJ_2"/>
    <property type="match status" value="1"/>
</dbReference>
<keyword evidence="13" id="KW-1185">Reference proteome</keyword>
<dbReference type="GO" id="GO:0030544">
    <property type="term" value="F:Hsp70 protein binding"/>
    <property type="evidence" value="ECO:0007669"/>
    <property type="project" value="InterPro"/>
</dbReference>
<evidence type="ECO:0000313" key="12">
    <source>
        <dbReference type="EMBL" id="VVC35685.1"/>
    </source>
</evidence>
<evidence type="ECO:0000256" key="8">
    <source>
        <dbReference type="SAM" id="MobiDB-lite"/>
    </source>
</evidence>
<dbReference type="InterPro" id="IPR032003">
    <property type="entry name" value="RAC_head"/>
</dbReference>
<feature type="domain" description="Myb-like" evidence="10">
    <location>
        <begin position="520"/>
        <end position="566"/>
    </location>
</feature>
<dbReference type="GO" id="GO:0005829">
    <property type="term" value="C:cytosol"/>
    <property type="evidence" value="ECO:0007669"/>
    <property type="project" value="TreeGrafter"/>
</dbReference>
<feature type="region of interest" description="Disordered" evidence="8">
    <location>
        <begin position="312"/>
        <end position="336"/>
    </location>
</feature>
<dbReference type="SMART" id="SM00271">
    <property type="entry name" value="DnaJ"/>
    <property type="match status" value="1"/>
</dbReference>
<sequence>MKDKEKPPILNVQPRKIETVGPWILSYLSGSSVEDKCLTNGDEVEDINESFIDEETVADTIYLKTLDPKEWKDQDHYQVLGLSKLRYNATEAQIKIAYRRRVLNHHPDKRKKLGEKVQGDDDYFTCITKAWETLGNKAKRRAYDSIDPKFDNSIPSKETAKKSNFFELFGPIFVRNSKWSEQRSVPLLGDLNSSRDHVDRFYNFWYGFNSWREFSYLDEEDREQASDRDERRWIEKQNRANRAKLKKEESTRIRQLVDLAYANDPRLLKFKKEDQERKAALKQAKKDAIRQKQEEEIRLREEEEARIQKEKDELEAAEKAQRNAQRNAKDGQKKALKRERKQIREILKINNYYIENGDNVIEIMCGVEKICDQLSAIQLKELVSALQTEGRKALIDKLKQMECRVEMHNNVIKNDTKIAEKNNNDWETDDVQLLIKAVNLFPAGTNQRWEAVANFINQHSKNSERNAKQVLAKAKSLQSTNFTDNALKSEMNANAYDQFEKEKKCEAQVPEVVSERPVGWSADEQKLLEQALKTYPAAVKDRWDKIAECVPTRTKKECMKRYKEIVDLVKAKRAAQV</sequence>
<feature type="domain" description="SANT" evidence="11">
    <location>
        <begin position="515"/>
        <end position="570"/>
    </location>
</feature>
<dbReference type="PANTHER" id="PTHR43999">
    <property type="entry name" value="DNAJ HOMOLOG SUBFAMILY C MEMBER 2"/>
    <property type="match status" value="1"/>
</dbReference>
<keyword evidence="12" id="KW-0238">DNA-binding</keyword>
<feature type="compositionally biased region" description="Basic and acidic residues" evidence="8">
    <location>
        <begin position="312"/>
        <end position="333"/>
    </location>
</feature>
<dbReference type="CDD" id="cd06257">
    <property type="entry name" value="DnaJ"/>
    <property type="match status" value="1"/>
</dbReference>
<dbReference type="Gene3D" id="1.10.8.840">
    <property type="entry name" value="Ribosome-associated complex head domain"/>
    <property type="match status" value="1"/>
</dbReference>
<dbReference type="InterPro" id="IPR042569">
    <property type="entry name" value="RAC_head_sf"/>
</dbReference>
<proteinExistence type="predicted"/>
<dbReference type="PROSITE" id="PS50090">
    <property type="entry name" value="MYB_LIKE"/>
    <property type="match status" value="1"/>
</dbReference>
<dbReference type="PANTHER" id="PTHR43999:SF1">
    <property type="entry name" value="DNAJ HOMOLOG SUBFAMILY C MEMBER 2"/>
    <property type="match status" value="1"/>
</dbReference>
<dbReference type="GO" id="GO:0006450">
    <property type="term" value="P:regulation of translational fidelity"/>
    <property type="evidence" value="ECO:0007669"/>
    <property type="project" value="InterPro"/>
</dbReference>
<name>A0A5E4MW25_9HEMI</name>
<evidence type="ECO:0000259" key="11">
    <source>
        <dbReference type="PROSITE" id="PS51293"/>
    </source>
</evidence>
<keyword evidence="6" id="KW-0143">Chaperone</keyword>
<comment type="subcellular location">
    <subcellularLocation>
        <location evidence="2">Cytoplasm</location>
    </subcellularLocation>
    <subcellularLocation>
        <location evidence="1">Nucleus</location>
    </subcellularLocation>
</comment>
<dbReference type="Gene3D" id="1.10.287.110">
    <property type="entry name" value="DnaJ domain"/>
    <property type="match status" value="1"/>
</dbReference>
<dbReference type="InterPro" id="IPR044634">
    <property type="entry name" value="Zuotin/DnaJC2"/>
</dbReference>
<keyword evidence="3" id="KW-0963">Cytoplasm</keyword>
<dbReference type="InterPro" id="IPR054076">
    <property type="entry name" value="ZUO1-like_ZHD"/>
</dbReference>
<dbReference type="EMBL" id="CABPRJ010001427">
    <property type="protein sequence ID" value="VVC35685.1"/>
    <property type="molecule type" value="Genomic_DNA"/>
</dbReference>
<evidence type="ECO:0000313" key="13">
    <source>
        <dbReference type="Proteomes" id="UP000325440"/>
    </source>
</evidence>
<dbReference type="Gene3D" id="1.10.10.60">
    <property type="entry name" value="Homeodomain-like"/>
    <property type="match status" value="2"/>
</dbReference>
<dbReference type="GO" id="GO:0051083">
    <property type="term" value="P:'de novo' cotranslational protein folding"/>
    <property type="evidence" value="ECO:0007669"/>
    <property type="project" value="InterPro"/>
</dbReference>
<dbReference type="InterPro" id="IPR001005">
    <property type="entry name" value="SANT/Myb"/>
</dbReference>
<protein>
    <submittedName>
        <fullName evidence="12">DnaJ domain,Homeobox domain-like,SANT/Myb domain,SANT domain,Ribosome-associated complex head</fullName>
    </submittedName>
</protein>
<dbReference type="Proteomes" id="UP000325440">
    <property type="component" value="Unassembled WGS sequence"/>
</dbReference>
<dbReference type="FunFam" id="1.10.10.60:FF:000180">
    <property type="entry name" value="DnaJ (Hsp40) homolog, subfamily C, member 2"/>
    <property type="match status" value="1"/>
</dbReference>
<dbReference type="OrthoDB" id="1690618at2759"/>
<dbReference type="GO" id="GO:0003677">
    <property type="term" value="F:DNA binding"/>
    <property type="evidence" value="ECO:0007669"/>
    <property type="project" value="UniProtKB-KW"/>
</dbReference>
<dbReference type="SMART" id="SM00717">
    <property type="entry name" value="SANT"/>
    <property type="match status" value="2"/>
</dbReference>
<evidence type="ECO:0000256" key="3">
    <source>
        <dbReference type="ARBA" id="ARBA00022490"/>
    </source>
</evidence>
<organism evidence="12 13">
    <name type="scientific">Cinara cedri</name>
    <dbReference type="NCBI Taxonomy" id="506608"/>
    <lineage>
        <taxon>Eukaryota</taxon>
        <taxon>Metazoa</taxon>
        <taxon>Ecdysozoa</taxon>
        <taxon>Arthropoda</taxon>
        <taxon>Hexapoda</taxon>
        <taxon>Insecta</taxon>
        <taxon>Pterygota</taxon>
        <taxon>Neoptera</taxon>
        <taxon>Paraneoptera</taxon>
        <taxon>Hemiptera</taxon>
        <taxon>Sternorrhyncha</taxon>
        <taxon>Aphidomorpha</taxon>
        <taxon>Aphidoidea</taxon>
        <taxon>Aphididae</taxon>
        <taxon>Lachninae</taxon>
        <taxon>Cinara</taxon>
    </lineage>
</organism>
<dbReference type="Pfam" id="PF00226">
    <property type="entry name" value="DnaJ"/>
    <property type="match status" value="1"/>
</dbReference>
<keyword evidence="4" id="KW-0677">Repeat</keyword>
<dbReference type="Pfam" id="PF21884">
    <property type="entry name" value="ZUO1-like_ZHD"/>
    <property type="match status" value="1"/>
</dbReference>
<dbReference type="InterPro" id="IPR017884">
    <property type="entry name" value="SANT_dom"/>
</dbReference>
<dbReference type="InterPro" id="IPR036869">
    <property type="entry name" value="J_dom_sf"/>
</dbReference>
<dbReference type="Pfam" id="PF16717">
    <property type="entry name" value="RAC_head"/>
    <property type="match status" value="1"/>
</dbReference>